<dbReference type="EMBL" id="DQVM01000037">
    <property type="protein sequence ID" value="HIQ29334.1"/>
    <property type="molecule type" value="Genomic_DNA"/>
</dbReference>
<evidence type="ECO:0000313" key="1">
    <source>
        <dbReference type="EMBL" id="HIQ29334.1"/>
    </source>
</evidence>
<dbReference type="Proteomes" id="UP000608579">
    <property type="component" value="Unassembled WGS sequence"/>
</dbReference>
<protein>
    <submittedName>
        <fullName evidence="1">Uncharacterized protein</fullName>
    </submittedName>
</protein>
<evidence type="ECO:0000313" key="2">
    <source>
        <dbReference type="Proteomes" id="UP000608579"/>
    </source>
</evidence>
<comment type="caution">
    <text evidence="1">The sequence shown here is derived from an EMBL/GenBank/DDBJ whole genome shotgun (WGS) entry which is preliminary data.</text>
</comment>
<accession>A0A832ZUS2</accession>
<reference evidence="1" key="1">
    <citation type="journal article" date="2020" name="ISME J.">
        <title>Gammaproteobacteria mediating utilization of methyl-, sulfur- and petroleum organic compounds in deep ocean hydrothermal plumes.</title>
        <authorList>
            <person name="Zhou Z."/>
            <person name="Liu Y."/>
            <person name="Pan J."/>
            <person name="Cron B.R."/>
            <person name="Toner B.M."/>
            <person name="Anantharaman K."/>
            <person name="Breier J.A."/>
            <person name="Dick G.J."/>
            <person name="Li M."/>
        </authorList>
    </citation>
    <scope>NUCLEOTIDE SEQUENCE</scope>
    <source>
        <strain evidence="1">SZUA-1515</strain>
    </source>
</reference>
<feature type="non-terminal residue" evidence="1">
    <location>
        <position position="104"/>
    </location>
</feature>
<proteinExistence type="predicted"/>
<organism evidence="1 2">
    <name type="scientific">Caldiarchaeum subterraneum</name>
    <dbReference type="NCBI Taxonomy" id="311458"/>
    <lineage>
        <taxon>Archaea</taxon>
        <taxon>Nitrososphaerota</taxon>
        <taxon>Candidatus Caldarchaeales</taxon>
        <taxon>Candidatus Caldarchaeaceae</taxon>
        <taxon>Candidatus Caldarchaeum</taxon>
    </lineage>
</organism>
<name>A0A832ZUS2_CALS0</name>
<dbReference type="AlphaFoldDB" id="A0A832ZUS2"/>
<sequence>MQYYMAVRIGEERSAKSQLRLMKYVTPAMAAMFVKKRGEGDFEPVGEEDFYAVVDTPQEGMCIVAICDSEGYAKAITNPIPKGQARAVIAQMKRDGIEEYKGKP</sequence>
<gene>
    <name evidence="1" type="ORF">EYH45_02080</name>
</gene>